<dbReference type="PANTHER" id="PTHR18962:SF0">
    <property type="entry name" value="COILED-COIL DOMAIN-CONTAINING PROTEIN 39"/>
    <property type="match status" value="1"/>
</dbReference>
<dbReference type="GeneID" id="92378982"/>
<dbReference type="GO" id="GO:0003341">
    <property type="term" value="P:cilium movement"/>
    <property type="evidence" value="ECO:0007669"/>
    <property type="project" value="InterPro"/>
</dbReference>
<evidence type="ECO:0000313" key="3">
    <source>
        <dbReference type="EMBL" id="SCU64249.1"/>
    </source>
</evidence>
<dbReference type="GO" id="GO:0005930">
    <property type="term" value="C:axoneme"/>
    <property type="evidence" value="ECO:0007669"/>
    <property type="project" value="InterPro"/>
</dbReference>
<evidence type="ECO:0000313" key="4">
    <source>
        <dbReference type="Proteomes" id="UP000195570"/>
    </source>
</evidence>
<evidence type="ECO:0000256" key="1">
    <source>
        <dbReference type="ARBA" id="ARBA00023054"/>
    </source>
</evidence>
<dbReference type="GO" id="GO:0036159">
    <property type="term" value="P:inner dynein arm assembly"/>
    <property type="evidence" value="ECO:0007669"/>
    <property type="project" value="InterPro"/>
</dbReference>
<protein>
    <submittedName>
        <fullName evidence="3">Uncharacterized protein</fullName>
    </submittedName>
</protein>
<reference evidence="3" key="1">
    <citation type="submission" date="2016-09" db="EMBL/GenBank/DDBJ databases">
        <authorList>
            <person name="Hebert L."/>
            <person name="Moumen B."/>
        </authorList>
    </citation>
    <scope>NUCLEOTIDE SEQUENCE [LARGE SCALE GENOMIC DNA]</scope>
    <source>
        <strain evidence="3">OVI</strain>
    </source>
</reference>
<keyword evidence="4" id="KW-1185">Reference proteome</keyword>
<dbReference type="EMBL" id="CZPT02000021">
    <property type="protein sequence ID" value="SCU64249.1"/>
    <property type="molecule type" value="Genomic_DNA"/>
</dbReference>
<sequence>MESKEQDLRQIIEKRERVRATMENLQKACEQVHEGIMQARETVIRYTQTIQKASANVPPEVLADVELQEKRDMFNSALGRLLQLAQQQGDEVRHHVQTLLASRLVIE</sequence>
<dbReference type="VEuPathDB" id="TriTrypDB:TEOVI_000504200"/>
<organism evidence="3 4">
    <name type="scientific">Trypanosoma equiperdum</name>
    <dbReference type="NCBI Taxonomy" id="5694"/>
    <lineage>
        <taxon>Eukaryota</taxon>
        <taxon>Discoba</taxon>
        <taxon>Euglenozoa</taxon>
        <taxon>Kinetoplastea</taxon>
        <taxon>Metakinetoplastina</taxon>
        <taxon>Trypanosomatida</taxon>
        <taxon>Trypanosomatidae</taxon>
        <taxon>Trypanosoma</taxon>
    </lineage>
</organism>
<name>A0A1G4HY77_TRYEQ</name>
<comment type="caution">
    <text evidence="3">The sequence shown here is derived from an EMBL/GenBank/DDBJ whole genome shotgun (WGS) entry which is preliminary data.</text>
</comment>
<dbReference type="InterPro" id="IPR033290">
    <property type="entry name" value="CCDC39"/>
</dbReference>
<keyword evidence="1 2" id="KW-0175">Coiled coil</keyword>
<gene>
    <name evidence="3" type="ORF">TEOVI_000504200</name>
</gene>
<evidence type="ECO:0000256" key="2">
    <source>
        <dbReference type="SAM" id="Coils"/>
    </source>
</evidence>
<dbReference type="PANTHER" id="PTHR18962">
    <property type="entry name" value="COILED-COIL DOMAIN-CONTAINING PROTEIN 39"/>
    <property type="match status" value="1"/>
</dbReference>
<proteinExistence type="predicted"/>
<dbReference type="AlphaFoldDB" id="A0A1G4HY77"/>
<accession>A0A1G4HY77</accession>
<dbReference type="RefSeq" id="XP_067076035.1">
    <property type="nucleotide sequence ID" value="XM_067219934.1"/>
</dbReference>
<feature type="coiled-coil region" evidence="2">
    <location>
        <begin position="1"/>
        <end position="42"/>
    </location>
</feature>
<dbReference type="Proteomes" id="UP000195570">
    <property type="component" value="Unassembled WGS sequence"/>
</dbReference>
<dbReference type="GO" id="GO:0060285">
    <property type="term" value="P:cilium-dependent cell motility"/>
    <property type="evidence" value="ECO:0007669"/>
    <property type="project" value="TreeGrafter"/>
</dbReference>